<dbReference type="InterPro" id="IPR045595">
    <property type="entry name" value="SufBD_N"/>
</dbReference>
<evidence type="ECO:0000313" key="4">
    <source>
        <dbReference type="EMBL" id="CAD9025103.1"/>
    </source>
</evidence>
<sequence length="539" mass="57483">MPTVSSTSTRVPVEAVHQRMTPSMHHSTLANHDVSLKVVPASSLDPLLTDAPYVGAAMQPSARPRLVAAPLMAAMLLSMAALWRNACNMKGGRRLVPLEEVALLSVAGAKDQGTWVAGALATAPVPNDEALSQARAAAIEVLQSMDLPHSKMEEWRFNDLGRLKKALVPMDNTTSLDVTKFSCEAADGLRVVMVNGVPSAALSDTSKLPEGVYLGSLSNAPAAVAASFATQTAVSSSLFPVLNTALCKEALCVHVPVGVEVTTALHVVYLSHGAASDEELSVAAPRLLVVLEEGAKLSIIEEFAGASTTGHYLSIPTAEFQVAARACLEHGVVQDNASGSQHLKQTFVTQAEASVYEEVEVNLGAQQARHDLRVVQLGPATHTSLQCFCLTGEDQTHDLHSKILLEHPDGTTNQLHKLIAASPSSRGIFDGNVRVGKEAQKTDAAQMTRSLLMKRGASANVKPNLQIIADDVKCSHGCTVCDLDDEELFYLRSRGLTEAQAREALVFSFGFEVIGKLGKGRWEDLTQRVGIRVKENLTL</sequence>
<feature type="transmembrane region" description="Helical" evidence="1">
    <location>
        <begin position="66"/>
        <end position="83"/>
    </location>
</feature>
<evidence type="ECO:0000259" key="2">
    <source>
        <dbReference type="Pfam" id="PF01458"/>
    </source>
</evidence>
<evidence type="ECO:0008006" key="5">
    <source>
        <dbReference type="Google" id="ProtNLM"/>
    </source>
</evidence>
<dbReference type="Pfam" id="PF19295">
    <property type="entry name" value="SufBD_N"/>
    <property type="match status" value="1"/>
</dbReference>
<organism evidence="4">
    <name type="scientific">Eutreptiella gymnastica</name>
    <dbReference type="NCBI Taxonomy" id="73025"/>
    <lineage>
        <taxon>Eukaryota</taxon>
        <taxon>Discoba</taxon>
        <taxon>Euglenozoa</taxon>
        <taxon>Euglenida</taxon>
        <taxon>Spirocuta</taxon>
        <taxon>Euglenophyceae</taxon>
        <taxon>Eutreptiales</taxon>
        <taxon>Eutreptiaceae</taxon>
        <taxon>Eutreptiella</taxon>
    </lineage>
</organism>
<keyword evidence="1" id="KW-0812">Transmembrane</keyword>
<dbReference type="InterPro" id="IPR055346">
    <property type="entry name" value="Fe-S_cluster_assembly_SufBD"/>
</dbReference>
<keyword evidence="1" id="KW-1133">Transmembrane helix</keyword>
<proteinExistence type="predicted"/>
<dbReference type="InterPro" id="IPR000825">
    <property type="entry name" value="SUF_FeS_clus_asmbl_SufBD_core"/>
</dbReference>
<evidence type="ECO:0000259" key="3">
    <source>
        <dbReference type="Pfam" id="PF19295"/>
    </source>
</evidence>
<dbReference type="SUPFAM" id="SSF101960">
    <property type="entry name" value="Stabilizer of iron transporter SufD"/>
    <property type="match status" value="1"/>
</dbReference>
<dbReference type="EMBL" id="HBGA01097236">
    <property type="protein sequence ID" value="CAD9025103.1"/>
    <property type="molecule type" value="Transcribed_RNA"/>
</dbReference>
<reference evidence="4" key="1">
    <citation type="submission" date="2021-01" db="EMBL/GenBank/DDBJ databases">
        <authorList>
            <person name="Corre E."/>
            <person name="Pelletier E."/>
            <person name="Niang G."/>
            <person name="Scheremetjew M."/>
            <person name="Finn R."/>
            <person name="Kale V."/>
            <person name="Holt S."/>
            <person name="Cochrane G."/>
            <person name="Meng A."/>
            <person name="Brown T."/>
            <person name="Cohen L."/>
        </authorList>
    </citation>
    <scope>NUCLEOTIDE SEQUENCE</scope>
    <source>
        <strain evidence="4">NIES-381</strain>
    </source>
</reference>
<accession>A0A7S1IWR1</accession>
<dbReference type="AlphaFoldDB" id="A0A7S1IWR1"/>
<protein>
    <recommendedName>
        <fullName evidence="5">Fe-S cluster assembly protein SufD</fullName>
    </recommendedName>
</protein>
<dbReference type="InterPro" id="IPR037284">
    <property type="entry name" value="SUF_FeS_clus_asmbl_SufBD_sf"/>
</dbReference>
<keyword evidence="1" id="KW-0472">Membrane</keyword>
<dbReference type="Pfam" id="PF01458">
    <property type="entry name" value="SUFBD_core"/>
    <property type="match status" value="1"/>
</dbReference>
<dbReference type="PANTHER" id="PTHR43575">
    <property type="entry name" value="PROTEIN ABCI7, CHLOROPLASTIC"/>
    <property type="match status" value="1"/>
</dbReference>
<feature type="domain" description="SUF system FeS cluster assembly SufBD N-terminal" evidence="3">
    <location>
        <begin position="129"/>
        <end position="266"/>
    </location>
</feature>
<evidence type="ECO:0000256" key="1">
    <source>
        <dbReference type="SAM" id="Phobius"/>
    </source>
</evidence>
<dbReference type="PANTHER" id="PTHR43575:SF1">
    <property type="entry name" value="PROTEIN ABCI7, CHLOROPLASTIC"/>
    <property type="match status" value="1"/>
</dbReference>
<name>A0A7S1IWR1_9EUGL</name>
<dbReference type="GO" id="GO:0016226">
    <property type="term" value="P:iron-sulfur cluster assembly"/>
    <property type="evidence" value="ECO:0007669"/>
    <property type="project" value="InterPro"/>
</dbReference>
<feature type="domain" description="SUF system FeS cluster assembly SufBD core" evidence="2">
    <location>
        <begin position="279"/>
        <end position="509"/>
    </location>
</feature>
<gene>
    <name evidence="4" type="ORF">EGYM00392_LOCUS36230</name>
</gene>